<reference evidence="2" key="2">
    <citation type="journal article" date="2021" name="PeerJ">
        <title>Extensive microbial diversity within the chicken gut microbiome revealed by metagenomics and culture.</title>
        <authorList>
            <person name="Gilroy R."/>
            <person name="Ravi A."/>
            <person name="Getino M."/>
            <person name="Pursley I."/>
            <person name="Horton D.L."/>
            <person name="Alikhan N.F."/>
            <person name="Baker D."/>
            <person name="Gharbi K."/>
            <person name="Hall N."/>
            <person name="Watson M."/>
            <person name="Adriaenssens E.M."/>
            <person name="Foster-Nyarko E."/>
            <person name="Jarju S."/>
            <person name="Secka A."/>
            <person name="Antonio M."/>
            <person name="Oren A."/>
            <person name="Chaudhuri R.R."/>
            <person name="La Ragione R."/>
            <person name="Hildebrand F."/>
            <person name="Pallen M.J."/>
        </authorList>
    </citation>
    <scope>NUCLEOTIDE SEQUENCE</scope>
    <source>
        <strain evidence="2">CHK190-19873</strain>
    </source>
</reference>
<dbReference type="EMBL" id="DVIQ01000093">
    <property type="protein sequence ID" value="HIS32644.1"/>
    <property type="molecule type" value="Genomic_DNA"/>
</dbReference>
<comment type="caution">
    <text evidence="2">The sequence shown here is derived from an EMBL/GenBank/DDBJ whole genome shotgun (WGS) entry which is preliminary data.</text>
</comment>
<evidence type="ECO:0000313" key="2">
    <source>
        <dbReference type="EMBL" id="HIS32644.1"/>
    </source>
</evidence>
<dbReference type="AlphaFoldDB" id="A0A9D1JLR4"/>
<proteinExistence type="predicted"/>
<protein>
    <submittedName>
        <fullName evidence="2">Uncharacterized protein</fullName>
    </submittedName>
</protein>
<evidence type="ECO:0000313" key="3">
    <source>
        <dbReference type="Proteomes" id="UP000823935"/>
    </source>
</evidence>
<feature type="region of interest" description="Disordered" evidence="1">
    <location>
        <begin position="119"/>
        <end position="139"/>
    </location>
</feature>
<organism evidence="2 3">
    <name type="scientific">Candidatus Limivivens intestinipullorum</name>
    <dbReference type="NCBI Taxonomy" id="2840858"/>
    <lineage>
        <taxon>Bacteria</taxon>
        <taxon>Bacillati</taxon>
        <taxon>Bacillota</taxon>
        <taxon>Clostridia</taxon>
        <taxon>Lachnospirales</taxon>
        <taxon>Lachnospiraceae</taxon>
        <taxon>Lachnospiraceae incertae sedis</taxon>
        <taxon>Candidatus Limivivens</taxon>
    </lineage>
</organism>
<dbReference type="Proteomes" id="UP000823935">
    <property type="component" value="Unassembled WGS sequence"/>
</dbReference>
<accession>A0A9D1JLR4</accession>
<name>A0A9D1JLR4_9FIRM</name>
<evidence type="ECO:0000256" key="1">
    <source>
        <dbReference type="SAM" id="MobiDB-lite"/>
    </source>
</evidence>
<sequence>MERCTYLEIAGKVYPMRMTLAAEEKIREKYGSINGMCEKFADENECITTYLDVMELLIAQGCAYKNTFEKDLPAPKGSAVENGEYKPLDRDLLSVALGKEDIPRIVDAIAITAGLSKKTEIHAESDGKSEKKTRSSEKS</sequence>
<gene>
    <name evidence="2" type="ORF">IAB44_14040</name>
</gene>
<reference evidence="2" key="1">
    <citation type="submission" date="2020-10" db="EMBL/GenBank/DDBJ databases">
        <authorList>
            <person name="Gilroy R."/>
        </authorList>
    </citation>
    <scope>NUCLEOTIDE SEQUENCE</scope>
    <source>
        <strain evidence="2">CHK190-19873</strain>
    </source>
</reference>